<reference evidence="11 12" key="1">
    <citation type="journal article" date="2018" name="Syst. Appl. Microbiol.">
        <title>Abditibacterium utsteinense sp. nov., the first cultivated member of candidate phylum FBP, isolated from ice-free Antarctic soil samples.</title>
        <authorList>
            <person name="Tahon G."/>
            <person name="Tytgat B."/>
            <person name="Lebbe L."/>
            <person name="Carlier A."/>
            <person name="Willems A."/>
        </authorList>
    </citation>
    <scope>NUCLEOTIDE SEQUENCE [LARGE SCALE GENOMIC DNA]</scope>
    <source>
        <strain evidence="11 12">LMG 29911</strain>
    </source>
</reference>
<keyword evidence="4 9" id="KW-0255">Endonuclease</keyword>
<evidence type="ECO:0000313" key="12">
    <source>
        <dbReference type="Proteomes" id="UP000237684"/>
    </source>
</evidence>
<dbReference type="NCBIfam" id="TIGR00587">
    <property type="entry name" value="nfo"/>
    <property type="match status" value="1"/>
</dbReference>
<feature type="binding site" evidence="9">
    <location>
        <position position="179"/>
    </location>
    <ligand>
        <name>Zn(2+)</name>
        <dbReference type="ChEBI" id="CHEBI:29105"/>
        <label>3</label>
    </ligand>
</feature>
<comment type="function">
    <text evidence="9">Endonuclease IV plays a role in DNA repair. It cleaves phosphodiester bonds at apurinic or apyrimidinic (AP) sites, generating a 3'-hydroxyl group and a 5'-terminal sugar phosphate.</text>
</comment>
<dbReference type="OrthoDB" id="9805666at2"/>
<dbReference type="InterPro" id="IPR018246">
    <property type="entry name" value="AP_endonuc_F2_Zn_BS"/>
</dbReference>
<dbReference type="EMBL" id="NIGF01000012">
    <property type="protein sequence ID" value="PQV63370.1"/>
    <property type="molecule type" value="Genomic_DNA"/>
</dbReference>
<evidence type="ECO:0000259" key="10">
    <source>
        <dbReference type="Pfam" id="PF01261"/>
    </source>
</evidence>
<sequence length="278" mass="29774">MPLGAHLPTSKGFAAALIEAQKLGLDCLQIFSKSPRQWNAAPLDLQKAADFHKKWKQSGLFPLVAHDSFLINLASPDDALREKSIAAMVDEIERADALGCDFLVTHCGAHLKSSVEDGLSNLAVSLVECLEKTSGLNVKIALEITAGQGTCLGAPFSHIGEVLKSVDSPRLSSCFDTCHAFAAGHDIVNNLKDVLADFDAQIGLKNLGVMHLNDAKGVLGGHLDRHEHIGEGAIGPDAMRAIINHPKLKGLPFILETPEVETMIAKNVATVRELQETK</sequence>
<dbReference type="FunCoup" id="A0A2S8SRE7">
    <property type="interactions" value="129"/>
</dbReference>
<evidence type="ECO:0000256" key="6">
    <source>
        <dbReference type="ARBA" id="ARBA00022801"/>
    </source>
</evidence>
<dbReference type="PROSITE" id="PS51432">
    <property type="entry name" value="AP_NUCLEASE_F2_4"/>
    <property type="match status" value="1"/>
</dbReference>
<comment type="caution">
    <text evidence="11">The sequence shown here is derived from an EMBL/GenBank/DDBJ whole genome shotgun (WGS) entry which is preliminary data.</text>
</comment>
<feature type="binding site" evidence="9">
    <location>
        <position position="143"/>
    </location>
    <ligand>
        <name>Zn(2+)</name>
        <dbReference type="ChEBI" id="CHEBI:29105"/>
        <label>1</label>
    </ligand>
</feature>
<dbReference type="Proteomes" id="UP000237684">
    <property type="component" value="Unassembled WGS sequence"/>
</dbReference>
<keyword evidence="7 9" id="KW-0862">Zinc</keyword>
<evidence type="ECO:0000256" key="8">
    <source>
        <dbReference type="ARBA" id="ARBA00023204"/>
    </source>
</evidence>
<organism evidence="11 12">
    <name type="scientific">Abditibacterium utsteinense</name>
    <dbReference type="NCBI Taxonomy" id="1960156"/>
    <lineage>
        <taxon>Bacteria</taxon>
        <taxon>Pseudomonadati</taxon>
        <taxon>Abditibacteriota</taxon>
        <taxon>Abditibacteriia</taxon>
        <taxon>Abditibacteriales</taxon>
        <taxon>Abditibacteriaceae</taxon>
        <taxon>Abditibacterium</taxon>
    </lineage>
</organism>
<protein>
    <recommendedName>
        <fullName evidence="9">Probable endonuclease 4</fullName>
        <ecNumber evidence="9">3.1.21.2</ecNumber>
    </recommendedName>
    <alternativeName>
        <fullName evidence="9">Endodeoxyribonuclease IV</fullName>
    </alternativeName>
    <alternativeName>
        <fullName evidence="9">Endonuclease IV</fullName>
    </alternativeName>
</protein>
<dbReference type="PANTHER" id="PTHR21445:SF0">
    <property type="entry name" value="APURINIC-APYRIMIDINIC ENDONUCLEASE"/>
    <property type="match status" value="1"/>
</dbReference>
<dbReference type="Gene3D" id="3.20.20.150">
    <property type="entry name" value="Divalent-metal-dependent TIM barrel enzymes"/>
    <property type="match status" value="1"/>
</dbReference>
<dbReference type="PANTHER" id="PTHR21445">
    <property type="entry name" value="ENDONUCLEASE IV ENDODEOXYRIBONUCLEASE IV"/>
    <property type="match status" value="1"/>
</dbReference>
<dbReference type="HAMAP" id="MF_00152">
    <property type="entry name" value="Nfo"/>
    <property type="match status" value="1"/>
</dbReference>
<dbReference type="InterPro" id="IPR001719">
    <property type="entry name" value="AP_endonuc_2"/>
</dbReference>
<feature type="domain" description="Xylose isomerase-like TIM barrel" evidence="10">
    <location>
        <begin position="19"/>
        <end position="272"/>
    </location>
</feature>
<accession>A0A2S8SRE7</accession>
<evidence type="ECO:0000256" key="7">
    <source>
        <dbReference type="ARBA" id="ARBA00022833"/>
    </source>
</evidence>
<dbReference type="GO" id="GO:0008833">
    <property type="term" value="F:deoxyribonuclease IV (phage-T4-induced) activity"/>
    <property type="evidence" value="ECO:0007669"/>
    <property type="project" value="UniProtKB-UniRule"/>
</dbReference>
<evidence type="ECO:0000313" key="11">
    <source>
        <dbReference type="EMBL" id="PQV63370.1"/>
    </source>
</evidence>
<feature type="binding site" evidence="9">
    <location>
        <position position="176"/>
    </location>
    <ligand>
        <name>Zn(2+)</name>
        <dbReference type="ChEBI" id="CHEBI:29105"/>
        <label>2</label>
    </ligand>
</feature>
<evidence type="ECO:0000256" key="4">
    <source>
        <dbReference type="ARBA" id="ARBA00022759"/>
    </source>
</evidence>
<feature type="binding site" evidence="9">
    <location>
        <position position="226"/>
    </location>
    <ligand>
        <name>Zn(2+)</name>
        <dbReference type="ChEBI" id="CHEBI:29105"/>
        <label>3</label>
    </ligand>
</feature>
<dbReference type="GO" id="GO:0003906">
    <property type="term" value="F:DNA-(apurinic or apyrimidinic site) endonuclease activity"/>
    <property type="evidence" value="ECO:0007669"/>
    <property type="project" value="TreeGrafter"/>
</dbReference>
<feature type="binding site" evidence="9">
    <location>
        <position position="143"/>
    </location>
    <ligand>
        <name>Zn(2+)</name>
        <dbReference type="ChEBI" id="CHEBI:29105"/>
        <label>2</label>
    </ligand>
</feature>
<dbReference type="FunFam" id="3.20.20.150:FF:000001">
    <property type="entry name" value="Probable endonuclease 4"/>
    <property type="match status" value="1"/>
</dbReference>
<dbReference type="SUPFAM" id="SSF51658">
    <property type="entry name" value="Xylose isomerase-like"/>
    <property type="match status" value="1"/>
</dbReference>
<keyword evidence="6 9" id="KW-0378">Hydrolase</keyword>
<name>A0A2S8SRE7_9BACT</name>
<gene>
    <name evidence="9" type="primary">nfo</name>
    <name evidence="11" type="ORF">B1R32_11225</name>
</gene>
<keyword evidence="5 9" id="KW-0227">DNA damage</keyword>
<dbReference type="InterPro" id="IPR036237">
    <property type="entry name" value="Xyl_isomerase-like_sf"/>
</dbReference>
<dbReference type="Pfam" id="PF01261">
    <property type="entry name" value="AP_endonuc_2"/>
    <property type="match status" value="1"/>
</dbReference>
<dbReference type="AlphaFoldDB" id="A0A2S8SRE7"/>
<dbReference type="CDD" id="cd00019">
    <property type="entry name" value="AP2Ec"/>
    <property type="match status" value="1"/>
</dbReference>
<feature type="binding site" evidence="9">
    <location>
        <position position="224"/>
    </location>
    <ligand>
        <name>Zn(2+)</name>
        <dbReference type="ChEBI" id="CHEBI:29105"/>
        <label>3</label>
    </ligand>
</feature>
<keyword evidence="12" id="KW-1185">Reference proteome</keyword>
<dbReference type="GO" id="GO:0003677">
    <property type="term" value="F:DNA binding"/>
    <property type="evidence" value="ECO:0007669"/>
    <property type="project" value="InterPro"/>
</dbReference>
<dbReference type="PROSITE" id="PS00731">
    <property type="entry name" value="AP_NUCLEASE_F2_3"/>
    <property type="match status" value="1"/>
</dbReference>
<proteinExistence type="inferred from homology"/>
<evidence type="ECO:0000256" key="1">
    <source>
        <dbReference type="ARBA" id="ARBA00005340"/>
    </source>
</evidence>
<evidence type="ECO:0000256" key="3">
    <source>
        <dbReference type="ARBA" id="ARBA00022723"/>
    </source>
</evidence>
<comment type="catalytic activity">
    <reaction evidence="9">
        <text>Endonucleolytic cleavage to 5'-phosphooligonucleotide end-products.</text>
        <dbReference type="EC" id="3.1.21.2"/>
    </reaction>
</comment>
<dbReference type="GO" id="GO:0008081">
    <property type="term" value="F:phosphoric diester hydrolase activity"/>
    <property type="evidence" value="ECO:0007669"/>
    <property type="project" value="TreeGrafter"/>
</dbReference>
<dbReference type="EC" id="3.1.21.2" evidence="9"/>
<evidence type="ECO:0000256" key="5">
    <source>
        <dbReference type="ARBA" id="ARBA00022763"/>
    </source>
</evidence>
<feature type="binding site" evidence="9">
    <location>
        <position position="211"/>
    </location>
    <ligand>
        <name>Zn(2+)</name>
        <dbReference type="ChEBI" id="CHEBI:29105"/>
        <label>2</label>
    </ligand>
</feature>
<keyword evidence="8 9" id="KW-0234">DNA repair</keyword>
<keyword evidence="2 9" id="KW-0540">Nuclease</keyword>
<evidence type="ECO:0000256" key="9">
    <source>
        <dbReference type="HAMAP-Rule" id="MF_00152"/>
    </source>
</evidence>
<dbReference type="GO" id="GO:0006284">
    <property type="term" value="P:base-excision repair"/>
    <property type="evidence" value="ECO:0007669"/>
    <property type="project" value="TreeGrafter"/>
</dbReference>
<feature type="binding site" evidence="9">
    <location>
        <position position="106"/>
    </location>
    <ligand>
        <name>Zn(2+)</name>
        <dbReference type="ChEBI" id="CHEBI:29105"/>
        <label>1</label>
    </ligand>
</feature>
<dbReference type="GO" id="GO:0008270">
    <property type="term" value="F:zinc ion binding"/>
    <property type="evidence" value="ECO:0007669"/>
    <property type="project" value="UniProtKB-UniRule"/>
</dbReference>
<comment type="cofactor">
    <cofactor evidence="9">
        <name>Zn(2+)</name>
        <dbReference type="ChEBI" id="CHEBI:29105"/>
    </cofactor>
    <text evidence="9">Binds 3 Zn(2+) ions.</text>
</comment>
<comment type="similarity">
    <text evidence="1 9">Belongs to the AP endonuclease 2 family.</text>
</comment>
<evidence type="ECO:0000256" key="2">
    <source>
        <dbReference type="ARBA" id="ARBA00022722"/>
    </source>
</evidence>
<dbReference type="SMART" id="SM00518">
    <property type="entry name" value="AP2Ec"/>
    <property type="match status" value="1"/>
</dbReference>
<feature type="binding site" evidence="9">
    <location>
        <position position="66"/>
    </location>
    <ligand>
        <name>Zn(2+)</name>
        <dbReference type="ChEBI" id="CHEBI:29105"/>
        <label>1</label>
    </ligand>
</feature>
<feature type="binding site" evidence="9">
    <location>
        <position position="256"/>
    </location>
    <ligand>
        <name>Zn(2+)</name>
        <dbReference type="ChEBI" id="CHEBI:29105"/>
        <label>2</label>
    </ligand>
</feature>
<dbReference type="InterPro" id="IPR013022">
    <property type="entry name" value="Xyl_isomerase-like_TIM-brl"/>
</dbReference>
<dbReference type="InParanoid" id="A0A2S8SRE7"/>
<keyword evidence="3 9" id="KW-0479">Metal-binding</keyword>
<dbReference type="RefSeq" id="WP_106380450.1">
    <property type="nucleotide sequence ID" value="NZ_NIGF01000012.1"/>
</dbReference>